<evidence type="ECO:0000313" key="2">
    <source>
        <dbReference type="EMBL" id="RGE90249.1"/>
    </source>
</evidence>
<dbReference type="Proteomes" id="UP000261080">
    <property type="component" value="Unassembled WGS sequence"/>
</dbReference>
<proteinExistence type="predicted"/>
<keyword evidence="1" id="KW-1133">Transmembrane helix</keyword>
<dbReference type="RefSeq" id="WP_117493218.1">
    <property type="nucleotide sequence ID" value="NZ_CAUAFM010000083.1"/>
</dbReference>
<feature type="transmembrane region" description="Helical" evidence="1">
    <location>
        <begin position="12"/>
        <end position="31"/>
    </location>
</feature>
<protein>
    <submittedName>
        <fullName evidence="2">Uncharacterized protein</fullName>
    </submittedName>
</protein>
<dbReference type="AlphaFoldDB" id="A0A3E3K6F8"/>
<accession>A0A3E3K6F8</accession>
<gene>
    <name evidence="2" type="ORF">DW016_03130</name>
</gene>
<keyword evidence="1" id="KW-0472">Membrane</keyword>
<keyword evidence="3" id="KW-1185">Reference proteome</keyword>
<reference evidence="2 3" key="1">
    <citation type="submission" date="2018-08" db="EMBL/GenBank/DDBJ databases">
        <title>A genome reference for cultivated species of the human gut microbiota.</title>
        <authorList>
            <person name="Zou Y."/>
            <person name="Xue W."/>
            <person name="Luo G."/>
        </authorList>
    </citation>
    <scope>NUCLEOTIDE SEQUENCE [LARGE SCALE GENOMIC DNA]</scope>
    <source>
        <strain evidence="2 3">AF37-2AT</strain>
    </source>
</reference>
<evidence type="ECO:0000256" key="1">
    <source>
        <dbReference type="SAM" id="Phobius"/>
    </source>
</evidence>
<keyword evidence="1" id="KW-0812">Transmembrane</keyword>
<evidence type="ECO:0000313" key="3">
    <source>
        <dbReference type="Proteomes" id="UP000261080"/>
    </source>
</evidence>
<name>A0A3E3K6F8_9FIRM</name>
<dbReference type="EMBL" id="QVLX01000001">
    <property type="protein sequence ID" value="RGE90249.1"/>
    <property type="molecule type" value="Genomic_DNA"/>
</dbReference>
<comment type="caution">
    <text evidence="2">The sequence shown here is derived from an EMBL/GenBank/DDBJ whole genome shotgun (WGS) entry which is preliminary data.</text>
</comment>
<sequence length="115" mass="12968">MNRFMKRPRHLPGAKYLISIVVFGIVLFLFFNGLSSITRTTSGQELESLERAVRRSTVQCYALEGFYPESLSYLEEHYGLTYDEDKYVVSYEVSASNLMPSIDVIALKQGGGDGK</sequence>
<dbReference type="OrthoDB" id="9815367at2"/>
<organism evidence="2 3">
    <name type="scientific">Sellimonas intestinalis</name>
    <dbReference type="NCBI Taxonomy" id="1653434"/>
    <lineage>
        <taxon>Bacteria</taxon>
        <taxon>Bacillati</taxon>
        <taxon>Bacillota</taxon>
        <taxon>Clostridia</taxon>
        <taxon>Lachnospirales</taxon>
        <taxon>Lachnospiraceae</taxon>
        <taxon>Sellimonas</taxon>
    </lineage>
</organism>